<evidence type="ECO:0000313" key="1">
    <source>
        <dbReference type="EMBL" id="KAL2465308.1"/>
    </source>
</evidence>
<keyword evidence="2" id="KW-1185">Reference proteome</keyword>
<accession>A0ABD1PPL3</accession>
<dbReference type="AlphaFoldDB" id="A0ABD1PPL3"/>
<comment type="caution">
    <text evidence="1">The sequence shown here is derived from an EMBL/GenBank/DDBJ whole genome shotgun (WGS) entry which is preliminary data.</text>
</comment>
<evidence type="ECO:0000313" key="2">
    <source>
        <dbReference type="Proteomes" id="UP001604336"/>
    </source>
</evidence>
<dbReference type="EMBL" id="JBFOLK010000013">
    <property type="protein sequence ID" value="KAL2465308.1"/>
    <property type="molecule type" value="Genomic_DNA"/>
</dbReference>
<reference evidence="2" key="1">
    <citation type="submission" date="2024-07" db="EMBL/GenBank/DDBJ databases">
        <title>Two chromosome-level genome assemblies of Korean endemic species Abeliophyllum distichum and Forsythia ovata (Oleaceae).</title>
        <authorList>
            <person name="Jang H."/>
        </authorList>
    </citation>
    <scope>NUCLEOTIDE SEQUENCE [LARGE SCALE GENOMIC DNA]</scope>
</reference>
<organism evidence="1 2">
    <name type="scientific">Abeliophyllum distichum</name>
    <dbReference type="NCBI Taxonomy" id="126358"/>
    <lineage>
        <taxon>Eukaryota</taxon>
        <taxon>Viridiplantae</taxon>
        <taxon>Streptophyta</taxon>
        <taxon>Embryophyta</taxon>
        <taxon>Tracheophyta</taxon>
        <taxon>Spermatophyta</taxon>
        <taxon>Magnoliopsida</taxon>
        <taxon>eudicotyledons</taxon>
        <taxon>Gunneridae</taxon>
        <taxon>Pentapetalae</taxon>
        <taxon>asterids</taxon>
        <taxon>lamiids</taxon>
        <taxon>Lamiales</taxon>
        <taxon>Oleaceae</taxon>
        <taxon>Forsythieae</taxon>
        <taxon>Abeliophyllum</taxon>
    </lineage>
</organism>
<sequence>MRETNLDSVIDRIGRILVSSDGPYLEGDYSLFLDEVEVRVEDDDEEEEEQKNVEWEVLLAVNNLDSDFGFENLEEINNGSEDLPDDYILTMEQLVENENAVKFGLPAVISVVDNLP</sequence>
<gene>
    <name evidence="1" type="ORF">Adt_41159</name>
</gene>
<protein>
    <submittedName>
        <fullName evidence="1">Anaphase-promoting complex (APC)</fullName>
    </submittedName>
</protein>
<dbReference type="Proteomes" id="UP001604336">
    <property type="component" value="Unassembled WGS sequence"/>
</dbReference>
<proteinExistence type="predicted"/>
<name>A0ABD1PPL3_9LAMI</name>